<dbReference type="RefSeq" id="WP_377567247.1">
    <property type="nucleotide sequence ID" value="NZ_JBHTJZ010000055.1"/>
</dbReference>
<gene>
    <name evidence="1" type="ORF">ACFQ2I_19605</name>
</gene>
<sequence>MKIIIWLLTATLFGVGYNPSLLSEAQIKEDHVPVMTTDGEAIPAPETDLYAVSIEAPLQVNESEGFTIKATLTNLEDSSVGISHAAGVFYFVIRDSQGQQVNTFGMHDVGNMGILQAKAAINEQYEYKLDKPGYYEISAIAKFKIGEKNYELETNKVVIEVVS</sequence>
<accession>A0ABW3HVM4</accession>
<evidence type="ECO:0000313" key="1">
    <source>
        <dbReference type="EMBL" id="MFD0961559.1"/>
    </source>
</evidence>
<comment type="caution">
    <text evidence="1">The sequence shown here is derived from an EMBL/GenBank/DDBJ whole genome shotgun (WGS) entry which is preliminary data.</text>
</comment>
<dbReference type="EMBL" id="JBHTJZ010000055">
    <property type="protein sequence ID" value="MFD0961559.1"/>
    <property type="molecule type" value="Genomic_DNA"/>
</dbReference>
<proteinExistence type="predicted"/>
<evidence type="ECO:0008006" key="3">
    <source>
        <dbReference type="Google" id="ProtNLM"/>
    </source>
</evidence>
<keyword evidence="2" id="KW-1185">Reference proteome</keyword>
<protein>
    <recommendedName>
        <fullName evidence="3">YtkA-like domain-containing protein</fullName>
    </recommendedName>
</protein>
<organism evidence="1 2">
    <name type="scientific">Paenibacillus chungangensis</name>
    <dbReference type="NCBI Taxonomy" id="696535"/>
    <lineage>
        <taxon>Bacteria</taxon>
        <taxon>Bacillati</taxon>
        <taxon>Bacillota</taxon>
        <taxon>Bacilli</taxon>
        <taxon>Bacillales</taxon>
        <taxon>Paenibacillaceae</taxon>
        <taxon>Paenibacillus</taxon>
    </lineage>
</organism>
<dbReference type="Proteomes" id="UP001596989">
    <property type="component" value="Unassembled WGS sequence"/>
</dbReference>
<name>A0ABW3HVM4_9BACL</name>
<reference evidence="2" key="1">
    <citation type="journal article" date="2019" name="Int. J. Syst. Evol. Microbiol.">
        <title>The Global Catalogue of Microorganisms (GCM) 10K type strain sequencing project: providing services to taxonomists for standard genome sequencing and annotation.</title>
        <authorList>
            <consortium name="The Broad Institute Genomics Platform"/>
            <consortium name="The Broad Institute Genome Sequencing Center for Infectious Disease"/>
            <person name="Wu L."/>
            <person name="Ma J."/>
        </authorList>
    </citation>
    <scope>NUCLEOTIDE SEQUENCE [LARGE SCALE GENOMIC DNA]</scope>
    <source>
        <strain evidence="2">CCUG 59129</strain>
    </source>
</reference>
<evidence type="ECO:0000313" key="2">
    <source>
        <dbReference type="Proteomes" id="UP001596989"/>
    </source>
</evidence>